<protein>
    <submittedName>
        <fullName evidence="1">Uncharacterized protein</fullName>
    </submittedName>
</protein>
<sequence>MQLKRNLAAQRKNILKSNLQLTILHVRFARYSALQSYMFLAFNCLNEQQGKMEKLDGLISYLIYSINKNSFIAAPSSGTIYSCMTLNVGIRVGDIEAFLASLILQQRKKVASDFLK</sequence>
<name>A0ACB9EX09_9ASTR</name>
<reference evidence="2" key="1">
    <citation type="journal article" date="2022" name="Mol. Ecol. Resour.">
        <title>The genomes of chicory, endive, great burdock and yacon provide insights into Asteraceae palaeo-polyploidization history and plant inulin production.</title>
        <authorList>
            <person name="Fan W."/>
            <person name="Wang S."/>
            <person name="Wang H."/>
            <person name="Wang A."/>
            <person name="Jiang F."/>
            <person name="Liu H."/>
            <person name="Zhao H."/>
            <person name="Xu D."/>
            <person name="Zhang Y."/>
        </authorList>
    </citation>
    <scope>NUCLEOTIDE SEQUENCE [LARGE SCALE GENOMIC DNA]</scope>
    <source>
        <strain evidence="2">cv. Yunnan</strain>
    </source>
</reference>
<proteinExistence type="predicted"/>
<dbReference type="EMBL" id="CM042034">
    <property type="protein sequence ID" value="KAI3763113.1"/>
    <property type="molecule type" value="Genomic_DNA"/>
</dbReference>
<evidence type="ECO:0000313" key="1">
    <source>
        <dbReference type="EMBL" id="KAI3763113.1"/>
    </source>
</evidence>
<reference evidence="1 2" key="2">
    <citation type="journal article" date="2022" name="Mol. Ecol. Resour.">
        <title>The genomes of chicory, endive, great burdock and yacon provide insights into Asteraceae paleo-polyploidization history and plant inulin production.</title>
        <authorList>
            <person name="Fan W."/>
            <person name="Wang S."/>
            <person name="Wang H."/>
            <person name="Wang A."/>
            <person name="Jiang F."/>
            <person name="Liu H."/>
            <person name="Zhao H."/>
            <person name="Xu D."/>
            <person name="Zhang Y."/>
        </authorList>
    </citation>
    <scope>NUCLEOTIDE SEQUENCE [LARGE SCALE GENOMIC DNA]</scope>
    <source>
        <strain evidence="2">cv. Yunnan</strain>
        <tissue evidence="1">Leaves</tissue>
    </source>
</reference>
<keyword evidence="2" id="KW-1185">Reference proteome</keyword>
<dbReference type="Proteomes" id="UP001056120">
    <property type="component" value="Linkage Group LG17"/>
</dbReference>
<comment type="caution">
    <text evidence="1">The sequence shown here is derived from an EMBL/GenBank/DDBJ whole genome shotgun (WGS) entry which is preliminary data.</text>
</comment>
<accession>A0ACB9EX09</accession>
<organism evidence="1 2">
    <name type="scientific">Smallanthus sonchifolius</name>
    <dbReference type="NCBI Taxonomy" id="185202"/>
    <lineage>
        <taxon>Eukaryota</taxon>
        <taxon>Viridiplantae</taxon>
        <taxon>Streptophyta</taxon>
        <taxon>Embryophyta</taxon>
        <taxon>Tracheophyta</taxon>
        <taxon>Spermatophyta</taxon>
        <taxon>Magnoliopsida</taxon>
        <taxon>eudicotyledons</taxon>
        <taxon>Gunneridae</taxon>
        <taxon>Pentapetalae</taxon>
        <taxon>asterids</taxon>
        <taxon>campanulids</taxon>
        <taxon>Asterales</taxon>
        <taxon>Asteraceae</taxon>
        <taxon>Asteroideae</taxon>
        <taxon>Heliantheae alliance</taxon>
        <taxon>Millerieae</taxon>
        <taxon>Smallanthus</taxon>
    </lineage>
</organism>
<gene>
    <name evidence="1" type="ORF">L1987_53563</name>
</gene>
<evidence type="ECO:0000313" key="2">
    <source>
        <dbReference type="Proteomes" id="UP001056120"/>
    </source>
</evidence>